<dbReference type="InterPro" id="IPR058437">
    <property type="entry name" value="DUF8124"/>
</dbReference>
<dbReference type="OrthoDB" id="342204at2157"/>
<accession>A0A1M5U1K1</accession>
<keyword evidence="4" id="KW-1185">Reference proteome</keyword>
<evidence type="ECO:0000313" key="4">
    <source>
        <dbReference type="Proteomes" id="UP000184357"/>
    </source>
</evidence>
<name>A0A1M5U1K1_9EURY</name>
<evidence type="ECO:0000256" key="1">
    <source>
        <dbReference type="SAM" id="MobiDB-lite"/>
    </source>
</evidence>
<evidence type="ECO:0000313" key="3">
    <source>
        <dbReference type="EMBL" id="SHH56523.1"/>
    </source>
</evidence>
<feature type="region of interest" description="Disordered" evidence="1">
    <location>
        <begin position="76"/>
        <end position="110"/>
    </location>
</feature>
<sequence length="110" mass="11805">MSDDGAGGSSVPADGGATDAAGDTFGVGIHVTSDEFRFVVHVPSDIDSDWRDPDEFQRLIERATWKRLDQQETLRTVARSTDEGETATLGTVTMRPGGDVTDHSLSPPEE</sequence>
<proteinExistence type="predicted"/>
<dbReference type="Proteomes" id="UP000184357">
    <property type="component" value="Unassembled WGS sequence"/>
</dbReference>
<evidence type="ECO:0000259" key="2">
    <source>
        <dbReference type="Pfam" id="PF26445"/>
    </source>
</evidence>
<dbReference type="Pfam" id="PF26445">
    <property type="entry name" value="DUF8124"/>
    <property type="match status" value="1"/>
</dbReference>
<reference evidence="3 4" key="1">
    <citation type="submission" date="2016-11" db="EMBL/GenBank/DDBJ databases">
        <authorList>
            <person name="Jaros S."/>
            <person name="Januszkiewicz K."/>
            <person name="Wedrychowicz H."/>
        </authorList>
    </citation>
    <scope>NUCLEOTIDE SEQUENCE [LARGE SCALE GENOMIC DNA]</scope>
    <source>
        <strain evidence="3 4">DSM 9297</strain>
    </source>
</reference>
<dbReference type="EMBL" id="FQWV01000009">
    <property type="protein sequence ID" value="SHH56523.1"/>
    <property type="molecule type" value="Genomic_DNA"/>
</dbReference>
<dbReference type="RefSeq" id="WP_073310803.1">
    <property type="nucleotide sequence ID" value="NZ_FQWV01000009.1"/>
</dbReference>
<feature type="domain" description="DUF8124" evidence="2">
    <location>
        <begin position="21"/>
        <end position="108"/>
    </location>
</feature>
<dbReference type="AlphaFoldDB" id="A0A1M5U1K1"/>
<feature type="region of interest" description="Disordered" evidence="1">
    <location>
        <begin position="1"/>
        <end position="25"/>
    </location>
</feature>
<protein>
    <recommendedName>
        <fullName evidence="2">DUF8124 domain-containing protein</fullName>
    </recommendedName>
</protein>
<gene>
    <name evidence="3" type="ORF">SAMN05443636_2867</name>
</gene>
<feature type="compositionally biased region" description="Low complexity" evidence="1">
    <location>
        <begin position="13"/>
        <end position="24"/>
    </location>
</feature>
<organism evidence="3 4">
    <name type="scientific">Halobaculum gomorrense</name>
    <dbReference type="NCBI Taxonomy" id="43928"/>
    <lineage>
        <taxon>Archaea</taxon>
        <taxon>Methanobacteriati</taxon>
        <taxon>Methanobacteriota</taxon>
        <taxon>Stenosarchaea group</taxon>
        <taxon>Halobacteria</taxon>
        <taxon>Halobacteriales</taxon>
        <taxon>Haloferacaceae</taxon>
        <taxon>Halobaculum</taxon>
    </lineage>
</organism>